<dbReference type="PANTHER" id="PTHR11362:SF82">
    <property type="entry name" value="PHOSPHATIDYLETHANOLAMINE-BINDING PROTEIN 4"/>
    <property type="match status" value="1"/>
</dbReference>
<dbReference type="EMBL" id="SWLB01000011">
    <property type="protein sequence ID" value="KAF3332727.1"/>
    <property type="molecule type" value="Genomic_DNA"/>
</dbReference>
<dbReference type="InterPro" id="IPR008914">
    <property type="entry name" value="PEBP"/>
</dbReference>
<dbReference type="Gene3D" id="3.90.280.10">
    <property type="entry name" value="PEBP-like"/>
    <property type="match status" value="1"/>
</dbReference>
<evidence type="ECO:0000313" key="1">
    <source>
        <dbReference type="EMBL" id="KAF3332727.1"/>
    </source>
</evidence>
<name>A0A833VBQ1_9POAL</name>
<dbReference type="InterPro" id="IPR035810">
    <property type="entry name" value="PEBP_euk"/>
</dbReference>
<dbReference type="OrthoDB" id="2506647at2759"/>
<gene>
    <name evidence="1" type="ORF">FCM35_KLT02304</name>
</gene>
<dbReference type="AlphaFoldDB" id="A0A833VBQ1"/>
<keyword evidence="2" id="KW-1185">Reference proteome</keyword>
<comment type="caution">
    <text evidence="1">The sequence shown here is derived from an EMBL/GenBank/DDBJ whole genome shotgun (WGS) entry which is preliminary data.</text>
</comment>
<protein>
    <submittedName>
        <fullName evidence="1">Mother of FT and TFL1-like protein</fullName>
    </submittedName>
</protein>
<dbReference type="Proteomes" id="UP000623129">
    <property type="component" value="Unassembled WGS sequence"/>
</dbReference>
<proteinExistence type="predicted"/>
<evidence type="ECO:0000313" key="2">
    <source>
        <dbReference type="Proteomes" id="UP000623129"/>
    </source>
</evidence>
<dbReference type="InterPro" id="IPR036610">
    <property type="entry name" value="PEBP-like_sf"/>
</dbReference>
<reference evidence="1" key="1">
    <citation type="submission" date="2020-01" db="EMBL/GenBank/DDBJ databases">
        <title>Genome sequence of Kobresia littledalei, the first chromosome-level genome in the family Cyperaceae.</title>
        <authorList>
            <person name="Qu G."/>
        </authorList>
    </citation>
    <scope>NUCLEOTIDE SEQUENCE</scope>
    <source>
        <strain evidence="1">C.B.Clarke</strain>
        <tissue evidence="1">Leaf</tissue>
    </source>
</reference>
<accession>A0A833VBQ1</accession>
<dbReference type="PANTHER" id="PTHR11362">
    <property type="entry name" value="PHOSPHATIDYLETHANOLAMINE-BINDING PROTEIN"/>
    <property type="match status" value="1"/>
</dbReference>
<sequence>MQSFISIIQCGAHQQTSPASCLMDVTAVMVSGSHVSNTKDQLNMCRPPNPLRFCWEVAVPYMGPQPPVGIHRYVFVLFKQETRLTDISPPANRAHFNTRSFAAEHNLGLPVAAAYFNSQKEPGINRRR</sequence>
<dbReference type="Pfam" id="PF01161">
    <property type="entry name" value="PBP"/>
    <property type="match status" value="1"/>
</dbReference>
<organism evidence="1 2">
    <name type="scientific">Carex littledalei</name>
    <dbReference type="NCBI Taxonomy" id="544730"/>
    <lineage>
        <taxon>Eukaryota</taxon>
        <taxon>Viridiplantae</taxon>
        <taxon>Streptophyta</taxon>
        <taxon>Embryophyta</taxon>
        <taxon>Tracheophyta</taxon>
        <taxon>Spermatophyta</taxon>
        <taxon>Magnoliopsida</taxon>
        <taxon>Liliopsida</taxon>
        <taxon>Poales</taxon>
        <taxon>Cyperaceae</taxon>
        <taxon>Cyperoideae</taxon>
        <taxon>Cariceae</taxon>
        <taxon>Carex</taxon>
        <taxon>Carex subgen. Euthyceras</taxon>
    </lineage>
</organism>
<dbReference type="SUPFAM" id="SSF49777">
    <property type="entry name" value="PEBP-like"/>
    <property type="match status" value="1"/>
</dbReference>
<dbReference type="CDD" id="cd00866">
    <property type="entry name" value="PEBP_euk"/>
    <property type="match status" value="1"/>
</dbReference>